<keyword evidence="3" id="KW-0238">DNA-binding</keyword>
<reference evidence="7" key="1">
    <citation type="journal article" date="2015" name="Genome Announc.">
        <title>Complete Genome Sequence of Herbaspirillum hiltneri N3 (DSM 17495), Isolated from Surface-Sterilized Wheat Roots.</title>
        <authorList>
            <person name="Guizelini D."/>
            <person name="Saizaki P.M."/>
            <person name="Coimbra N.A."/>
            <person name="Weiss V.A."/>
            <person name="Faoro H."/>
            <person name="Sfeir M.Z."/>
            <person name="Baura V.A."/>
            <person name="Monteiro R.A."/>
            <person name="Chubatsu L.S."/>
            <person name="Souza E.M."/>
            <person name="Cruz L.M."/>
            <person name="Pedrosa F.O."/>
            <person name="Raittz R.T."/>
            <person name="Marchaukoski J.N."/>
            <person name="Steffens M.B."/>
        </authorList>
    </citation>
    <scope>NUCLEOTIDE SEQUENCE [LARGE SCALE GENOMIC DNA]</scope>
    <source>
        <strain evidence="7">N3</strain>
    </source>
</reference>
<proteinExistence type="inferred from homology"/>
<dbReference type="PANTHER" id="PTHR30118:SF15">
    <property type="entry name" value="TRANSCRIPTIONAL REGULATORY PROTEIN"/>
    <property type="match status" value="1"/>
</dbReference>
<dbReference type="InterPro" id="IPR000847">
    <property type="entry name" value="LysR_HTH_N"/>
</dbReference>
<dbReference type="InterPro" id="IPR005119">
    <property type="entry name" value="LysR_subst-bd"/>
</dbReference>
<comment type="similarity">
    <text evidence="1">Belongs to the LysR transcriptional regulatory family.</text>
</comment>
<dbReference type="Pfam" id="PF03466">
    <property type="entry name" value="LysR_substrate"/>
    <property type="match status" value="1"/>
</dbReference>
<sequence>MRDLDFNMVLDLEALLREGSVVGAARRLHLSAPAMSRRLANLRHAVGDPLFVPAGRGLVPTQRALELRDKVDALAQEMRKVFMTGQVDLSTVERTMVLRTNDGFAGAWAARLAQRVAQEAPGISLRFSPRTDKHVAGLRDGLIDLEVGALHAGDDTSDELHTQLLFRTPFVGVVRADHPLARKKISLANFTAWPHISASRHGHDSGPIDDALEAQGLQRKVRLVAPGFQSAMVMAASSDMIAAAPELFARWAMQHLRLYIFRLPLATPEVEVSQSWHPRRHADPVHKWLRGLVRELCSEGA</sequence>
<dbReference type="RefSeq" id="WP_053200979.1">
    <property type="nucleotide sequence ID" value="NZ_CP011409.1"/>
</dbReference>
<dbReference type="InterPro" id="IPR036390">
    <property type="entry name" value="WH_DNA-bd_sf"/>
</dbReference>
<dbReference type="Gene3D" id="3.40.190.10">
    <property type="entry name" value="Periplasmic binding protein-like II"/>
    <property type="match status" value="2"/>
</dbReference>
<gene>
    <name evidence="6" type="ORF">F506_22155</name>
</gene>
<keyword evidence="4" id="KW-0804">Transcription</keyword>
<organism evidence="6 7">
    <name type="scientific">Herbaspirillum hiltneri N3</name>
    <dbReference type="NCBI Taxonomy" id="1262470"/>
    <lineage>
        <taxon>Bacteria</taxon>
        <taxon>Pseudomonadati</taxon>
        <taxon>Pseudomonadota</taxon>
        <taxon>Betaproteobacteria</taxon>
        <taxon>Burkholderiales</taxon>
        <taxon>Oxalobacteraceae</taxon>
        <taxon>Herbaspirillum</taxon>
    </lineage>
</organism>
<dbReference type="InterPro" id="IPR036388">
    <property type="entry name" value="WH-like_DNA-bd_sf"/>
</dbReference>
<dbReference type="Gene3D" id="1.10.10.10">
    <property type="entry name" value="Winged helix-like DNA-binding domain superfamily/Winged helix DNA-binding domain"/>
    <property type="match status" value="1"/>
</dbReference>
<dbReference type="SUPFAM" id="SSF46785">
    <property type="entry name" value="Winged helix' DNA-binding domain"/>
    <property type="match status" value="1"/>
</dbReference>
<evidence type="ECO:0000259" key="5">
    <source>
        <dbReference type="PROSITE" id="PS50931"/>
    </source>
</evidence>
<evidence type="ECO:0000256" key="3">
    <source>
        <dbReference type="ARBA" id="ARBA00023125"/>
    </source>
</evidence>
<evidence type="ECO:0000313" key="7">
    <source>
        <dbReference type="Proteomes" id="UP000063429"/>
    </source>
</evidence>
<dbReference type="CDD" id="cd08460">
    <property type="entry name" value="PBP2_DntR_like_1"/>
    <property type="match status" value="1"/>
</dbReference>
<dbReference type="PROSITE" id="PS50931">
    <property type="entry name" value="HTH_LYSR"/>
    <property type="match status" value="1"/>
</dbReference>
<dbReference type="Pfam" id="PF00126">
    <property type="entry name" value="HTH_1"/>
    <property type="match status" value="1"/>
</dbReference>
<dbReference type="PANTHER" id="PTHR30118">
    <property type="entry name" value="HTH-TYPE TRANSCRIPTIONAL REGULATOR LEUO-RELATED"/>
    <property type="match status" value="1"/>
</dbReference>
<keyword evidence="7" id="KW-1185">Reference proteome</keyword>
<protein>
    <submittedName>
        <fullName evidence="6">Transcriptional regulator</fullName>
    </submittedName>
</protein>
<dbReference type="Proteomes" id="UP000063429">
    <property type="component" value="Chromosome"/>
</dbReference>
<evidence type="ECO:0000256" key="2">
    <source>
        <dbReference type="ARBA" id="ARBA00023015"/>
    </source>
</evidence>
<feature type="domain" description="HTH lysR-type" evidence="5">
    <location>
        <begin position="12"/>
        <end position="61"/>
    </location>
</feature>
<keyword evidence="2" id="KW-0805">Transcription regulation</keyword>
<name>A0ABN4I215_9BURK</name>
<dbReference type="SUPFAM" id="SSF53850">
    <property type="entry name" value="Periplasmic binding protein-like II"/>
    <property type="match status" value="1"/>
</dbReference>
<evidence type="ECO:0000313" key="6">
    <source>
        <dbReference type="EMBL" id="AKZ64999.1"/>
    </source>
</evidence>
<evidence type="ECO:0000256" key="1">
    <source>
        <dbReference type="ARBA" id="ARBA00009437"/>
    </source>
</evidence>
<accession>A0ABN4I215</accession>
<dbReference type="EMBL" id="CP011409">
    <property type="protein sequence ID" value="AKZ64999.1"/>
    <property type="molecule type" value="Genomic_DNA"/>
</dbReference>
<evidence type="ECO:0000256" key="4">
    <source>
        <dbReference type="ARBA" id="ARBA00023163"/>
    </source>
</evidence>
<dbReference type="InterPro" id="IPR050389">
    <property type="entry name" value="LysR-type_TF"/>
</dbReference>